<dbReference type="PROSITE" id="PS00761">
    <property type="entry name" value="SPASE_I_3"/>
    <property type="match status" value="1"/>
</dbReference>
<sequence length="308" mass="32864">MSADDEHPRAAAGDQAPGGRDDDVTTRGARVGRRSGEVGRHGEDGQDFQDDQDGTNVGVDSSVNDVAAESSDEQAPRPAARRSRGGSGASILKETGIILVSALVLSWLIKTFLVQAFFIPSDSMNDTLIEDDRIMVSKLTPGPFDLERGDIVVFKDPGTWLDGQVVEKPSAWRSAVNDVLTSVGLYPQDAGEHLVKRVIGLPGDRVACKGEGEPVTVNGVPLDEPYLAPGAIPAQQPFDITVPADSLWVMGDNRQRSADSRFHMGEPGGGSIPMDNVVGKAFVTVWPVDRMTVLHNPGDTFKDVPDPS</sequence>
<dbReference type="PANTHER" id="PTHR43390:SF1">
    <property type="entry name" value="CHLOROPLAST PROCESSING PEPTIDASE"/>
    <property type="match status" value="1"/>
</dbReference>
<proteinExistence type="inferred from homology"/>
<feature type="region of interest" description="Disordered" evidence="8">
    <location>
        <begin position="1"/>
        <end position="87"/>
    </location>
</feature>
<keyword evidence="7" id="KW-0645">Protease</keyword>
<comment type="similarity">
    <text evidence="3 7">Belongs to the peptidase S26 family.</text>
</comment>
<dbReference type="GO" id="GO:0005886">
    <property type="term" value="C:plasma membrane"/>
    <property type="evidence" value="ECO:0007669"/>
    <property type="project" value="UniProtKB-SubCell"/>
</dbReference>
<gene>
    <name evidence="10" type="ordered locus">Celgi_2107</name>
</gene>
<dbReference type="RefSeq" id="WP_013884125.1">
    <property type="nucleotide sequence ID" value="NC_015671.1"/>
</dbReference>
<dbReference type="PRINTS" id="PR00727">
    <property type="entry name" value="LEADERPTASE"/>
</dbReference>
<feature type="active site" evidence="6">
    <location>
        <position position="123"/>
    </location>
</feature>
<accession>F8A043</accession>
<keyword evidence="7" id="KW-0472">Membrane</keyword>
<dbReference type="InterPro" id="IPR036286">
    <property type="entry name" value="LexA/Signal_pep-like_sf"/>
</dbReference>
<keyword evidence="5 7" id="KW-0378">Hydrolase</keyword>
<protein>
    <recommendedName>
        <fullName evidence="4 7">Signal peptidase I</fullName>
        <ecNumber evidence="4 7">3.4.21.89</ecNumber>
    </recommendedName>
</protein>
<dbReference type="PANTHER" id="PTHR43390">
    <property type="entry name" value="SIGNAL PEPTIDASE I"/>
    <property type="match status" value="1"/>
</dbReference>
<dbReference type="InterPro" id="IPR019533">
    <property type="entry name" value="Peptidase_S26"/>
</dbReference>
<feature type="transmembrane region" description="Helical" evidence="7">
    <location>
        <begin position="97"/>
        <end position="118"/>
    </location>
</feature>
<dbReference type="GO" id="GO:0006465">
    <property type="term" value="P:signal peptide processing"/>
    <property type="evidence" value="ECO:0007669"/>
    <property type="project" value="InterPro"/>
</dbReference>
<evidence type="ECO:0000256" key="8">
    <source>
        <dbReference type="SAM" id="MobiDB-lite"/>
    </source>
</evidence>
<dbReference type="eggNOG" id="COG0681">
    <property type="taxonomic scope" value="Bacteria"/>
</dbReference>
<dbReference type="InterPro" id="IPR000223">
    <property type="entry name" value="Pept_S26A_signal_pept_1"/>
</dbReference>
<keyword evidence="11" id="KW-1185">Reference proteome</keyword>
<dbReference type="AlphaFoldDB" id="F8A043"/>
<evidence type="ECO:0000256" key="5">
    <source>
        <dbReference type="ARBA" id="ARBA00022801"/>
    </source>
</evidence>
<dbReference type="MEROPS" id="S26.025"/>
<feature type="active site" evidence="6">
    <location>
        <position position="196"/>
    </location>
</feature>
<dbReference type="EMBL" id="CP002665">
    <property type="protein sequence ID" value="AEI12607.1"/>
    <property type="molecule type" value="Genomic_DNA"/>
</dbReference>
<evidence type="ECO:0000256" key="2">
    <source>
        <dbReference type="ARBA" id="ARBA00004401"/>
    </source>
</evidence>
<dbReference type="Proteomes" id="UP000000485">
    <property type="component" value="Chromosome"/>
</dbReference>
<evidence type="ECO:0000313" key="10">
    <source>
        <dbReference type="EMBL" id="AEI12607.1"/>
    </source>
</evidence>
<comment type="catalytic activity">
    <reaction evidence="1 7">
        <text>Cleavage of hydrophobic, N-terminal signal or leader sequences from secreted and periplasmic proteins.</text>
        <dbReference type="EC" id="3.4.21.89"/>
    </reaction>
</comment>
<dbReference type="InterPro" id="IPR019758">
    <property type="entry name" value="Pept_S26A_signal_pept_1_CS"/>
</dbReference>
<keyword evidence="7" id="KW-1133">Transmembrane helix</keyword>
<dbReference type="GO" id="GO:0009003">
    <property type="term" value="F:signal peptidase activity"/>
    <property type="evidence" value="ECO:0007669"/>
    <property type="project" value="UniProtKB-EC"/>
</dbReference>
<comment type="subcellular location">
    <subcellularLocation>
        <location evidence="2">Cell membrane</location>
        <topology evidence="2">Single-pass type II membrane protein</topology>
    </subcellularLocation>
    <subcellularLocation>
        <location evidence="7">Membrane</location>
        <topology evidence="7">Single-pass type II membrane protein</topology>
    </subcellularLocation>
</comment>
<keyword evidence="7" id="KW-0812">Transmembrane</keyword>
<evidence type="ECO:0000313" key="11">
    <source>
        <dbReference type="Proteomes" id="UP000000485"/>
    </source>
</evidence>
<name>F8A043_CELGA</name>
<dbReference type="STRING" id="593907.Celgi_2107"/>
<dbReference type="EC" id="3.4.21.89" evidence="4 7"/>
<feature type="compositionally biased region" description="Basic and acidic residues" evidence="8">
    <location>
        <begin position="34"/>
        <end position="44"/>
    </location>
</feature>
<dbReference type="NCBIfam" id="TIGR02227">
    <property type="entry name" value="sigpep_I_bact"/>
    <property type="match status" value="1"/>
</dbReference>
<organism evidence="10 11">
    <name type="scientific">Cellulomonas gilvus (strain ATCC 13127 / NRRL B-14078)</name>
    <name type="common">Cellvibrio gilvus</name>
    <dbReference type="NCBI Taxonomy" id="593907"/>
    <lineage>
        <taxon>Bacteria</taxon>
        <taxon>Bacillati</taxon>
        <taxon>Actinomycetota</taxon>
        <taxon>Actinomycetes</taxon>
        <taxon>Micrococcales</taxon>
        <taxon>Cellulomonadaceae</taxon>
        <taxon>Cellulomonas</taxon>
    </lineage>
</organism>
<evidence type="ECO:0000256" key="3">
    <source>
        <dbReference type="ARBA" id="ARBA00009370"/>
    </source>
</evidence>
<evidence type="ECO:0000259" key="9">
    <source>
        <dbReference type="Pfam" id="PF10502"/>
    </source>
</evidence>
<reference evidence="11" key="1">
    <citation type="submission" date="2011-04" db="EMBL/GenBank/DDBJ databases">
        <title>Complete sequence of Cellvibrio gilvus ATCC 13127.</title>
        <authorList>
            <person name="Lucas S."/>
            <person name="Han J."/>
            <person name="Lapidus A."/>
            <person name="Cheng J.-F."/>
            <person name="Goodwin L."/>
            <person name="Pitluck S."/>
            <person name="Peters L."/>
            <person name="Munk A."/>
            <person name="Detter J.C."/>
            <person name="Han C."/>
            <person name="Tapia R."/>
            <person name="Land M."/>
            <person name="Hauser L."/>
            <person name="Kyrpides N."/>
            <person name="Ivanova N."/>
            <person name="Ovchinnikova G."/>
            <person name="Pagani I."/>
            <person name="Mead D."/>
            <person name="Brumm P."/>
            <person name="Woyke T."/>
        </authorList>
    </citation>
    <scope>NUCLEOTIDE SEQUENCE [LARGE SCALE GENOMIC DNA]</scope>
    <source>
        <strain evidence="11">ATCC 13127 / NRRL B-14078</strain>
    </source>
</reference>
<dbReference type="Gene3D" id="2.10.109.10">
    <property type="entry name" value="Umud Fragment, subunit A"/>
    <property type="match status" value="1"/>
</dbReference>
<dbReference type="KEGG" id="cga:Celgi_2107"/>
<dbReference type="HOGENOM" id="CLU_028723_0_1_11"/>
<evidence type="ECO:0000256" key="1">
    <source>
        <dbReference type="ARBA" id="ARBA00000677"/>
    </source>
</evidence>
<dbReference type="CDD" id="cd06530">
    <property type="entry name" value="S26_SPase_I"/>
    <property type="match status" value="1"/>
</dbReference>
<evidence type="ECO:0000256" key="7">
    <source>
        <dbReference type="RuleBase" id="RU362042"/>
    </source>
</evidence>
<dbReference type="Pfam" id="PF10502">
    <property type="entry name" value="Peptidase_S26"/>
    <property type="match status" value="1"/>
</dbReference>
<evidence type="ECO:0000256" key="6">
    <source>
        <dbReference type="PIRSR" id="PIRSR600223-1"/>
    </source>
</evidence>
<dbReference type="GO" id="GO:0004252">
    <property type="term" value="F:serine-type endopeptidase activity"/>
    <property type="evidence" value="ECO:0007669"/>
    <property type="project" value="InterPro"/>
</dbReference>
<dbReference type="SUPFAM" id="SSF51306">
    <property type="entry name" value="LexA/Signal peptidase"/>
    <property type="match status" value="1"/>
</dbReference>
<feature type="domain" description="Peptidase S26" evidence="9">
    <location>
        <begin position="93"/>
        <end position="286"/>
    </location>
</feature>
<evidence type="ECO:0000256" key="4">
    <source>
        <dbReference type="ARBA" id="ARBA00013208"/>
    </source>
</evidence>